<dbReference type="HOGENOM" id="CLU_2729130_0_0_1"/>
<evidence type="ECO:0000256" key="1">
    <source>
        <dbReference type="ARBA" id="ARBA00003548"/>
    </source>
</evidence>
<feature type="non-terminal residue" evidence="4">
    <location>
        <position position="1"/>
    </location>
</feature>
<sequence length="71" mass="8495">WKKHNSRIKSKYPDGWKPKNKLSRAAMIGIKELHQYDSLQFNVASLSEKFKRSPESIRRILKSNWIPDQQR</sequence>
<dbReference type="eggNOG" id="ENOG502S7IA">
    <property type="taxonomic scope" value="Eukaryota"/>
</dbReference>
<dbReference type="RefSeq" id="XP_006957152.1">
    <property type="nucleotide sequence ID" value="XM_006957090.1"/>
</dbReference>
<evidence type="ECO:0000256" key="2">
    <source>
        <dbReference type="ARBA" id="ARBA00010895"/>
    </source>
</evidence>
<evidence type="ECO:0000256" key="3">
    <source>
        <dbReference type="ARBA" id="ARBA00013566"/>
    </source>
</evidence>
<keyword evidence="5" id="KW-1185">Reference proteome</keyword>
<dbReference type="PANTHER" id="PTHR13475:SF3">
    <property type="entry name" value="NEUGRIN"/>
    <property type="match status" value="1"/>
</dbReference>
<protein>
    <recommendedName>
        <fullName evidence="3">Required for respiratory growth protein 9, mitochondrial</fullName>
    </recommendedName>
</protein>
<gene>
    <name evidence="4" type="ORF">WALSEDRAFT_4712</name>
</gene>
<dbReference type="Proteomes" id="UP000005242">
    <property type="component" value="Unassembled WGS sequence"/>
</dbReference>
<dbReference type="GeneID" id="18472408"/>
<comment type="similarity">
    <text evidence="2">Belongs to the RRG9 family.</text>
</comment>
<name>I4YFJ1_WALMC</name>
<dbReference type="InterPro" id="IPR010487">
    <property type="entry name" value="NGRN/Rrg9"/>
</dbReference>
<evidence type="ECO:0000313" key="4">
    <source>
        <dbReference type="EMBL" id="EIM22733.1"/>
    </source>
</evidence>
<dbReference type="GO" id="GO:0005634">
    <property type="term" value="C:nucleus"/>
    <property type="evidence" value="ECO:0007669"/>
    <property type="project" value="TreeGrafter"/>
</dbReference>
<organism evidence="4 5">
    <name type="scientific">Wallemia mellicola (strain ATCC MYA-4683 / CBS 633.66)</name>
    <name type="common">Wallemia sebi (CBS 633.66)</name>
    <dbReference type="NCBI Taxonomy" id="671144"/>
    <lineage>
        <taxon>Eukaryota</taxon>
        <taxon>Fungi</taxon>
        <taxon>Dikarya</taxon>
        <taxon>Basidiomycota</taxon>
        <taxon>Wallemiomycotina</taxon>
        <taxon>Wallemiomycetes</taxon>
        <taxon>Wallemiales</taxon>
        <taxon>Wallemiaceae</taxon>
        <taxon>Wallemia</taxon>
    </lineage>
</organism>
<reference evidence="4 5" key="1">
    <citation type="journal article" date="2012" name="Fungal Genet. Biol.">
        <title>The genome of the xerotolerant mold Wallemia sebi reveals adaptations to osmotic stress and suggests cryptic sexual reproduction.</title>
        <authorList>
            <person name="Padamsee M."/>
            <person name="Kumar T.K.A."/>
            <person name="Riley R."/>
            <person name="Binder M."/>
            <person name="Boyd A."/>
            <person name="Calvo A.M."/>
            <person name="Furukawa K."/>
            <person name="Hesse C."/>
            <person name="Hohmann S."/>
            <person name="James T.Y."/>
            <person name="LaButti K."/>
            <person name="Lapidus A."/>
            <person name="Lindquist E."/>
            <person name="Lucas S."/>
            <person name="Miller K."/>
            <person name="Shantappa S."/>
            <person name="Grigoriev I.V."/>
            <person name="Hibbett D.S."/>
            <person name="McLaughlin D.J."/>
            <person name="Spatafora J.W."/>
            <person name="Aime M.C."/>
        </authorList>
    </citation>
    <scope>NUCLEOTIDE SEQUENCE [LARGE SCALE GENOMIC DNA]</scope>
    <source>
        <strain evidence="5">ATCC MYA-4683 / CBS 633.66</strain>
    </source>
</reference>
<dbReference type="FunCoup" id="I4YFJ1">
    <property type="interactions" value="159"/>
</dbReference>
<dbReference type="STRING" id="671144.I4YFJ1"/>
<proteinExistence type="inferred from homology"/>
<feature type="non-terminal residue" evidence="4">
    <location>
        <position position="71"/>
    </location>
</feature>
<dbReference type="PANTHER" id="PTHR13475">
    <property type="entry name" value="NEUGRIN"/>
    <property type="match status" value="1"/>
</dbReference>
<comment type="function">
    <text evidence="1">Required for respiratory activity and maintenance and expression of the mitochondrial genome.</text>
</comment>
<dbReference type="Pfam" id="PF06413">
    <property type="entry name" value="Neugrin"/>
    <property type="match status" value="1"/>
</dbReference>
<dbReference type="AlphaFoldDB" id="I4YFJ1"/>
<accession>I4YFJ1</accession>
<dbReference type="KEGG" id="wse:WALSEDRAFT_4712"/>
<dbReference type="EMBL" id="JH668227">
    <property type="protein sequence ID" value="EIM22733.1"/>
    <property type="molecule type" value="Genomic_DNA"/>
</dbReference>
<evidence type="ECO:0000313" key="5">
    <source>
        <dbReference type="Proteomes" id="UP000005242"/>
    </source>
</evidence>
<dbReference type="OMA" id="WEPSREK"/>
<dbReference type="InParanoid" id="I4YFJ1"/>